<accession>A0ABV3MFW1</accession>
<evidence type="ECO:0000256" key="7">
    <source>
        <dbReference type="ARBA" id="ARBA00023136"/>
    </source>
</evidence>
<evidence type="ECO:0000256" key="8">
    <source>
        <dbReference type="SAM" id="Phobius"/>
    </source>
</evidence>
<dbReference type="SUPFAM" id="SSF81345">
    <property type="entry name" value="ABC transporter involved in vitamin B12 uptake, BtuC"/>
    <property type="match status" value="1"/>
</dbReference>
<keyword evidence="7 8" id="KW-0472">Membrane</keyword>
<dbReference type="PANTHER" id="PTHR30472:SF25">
    <property type="entry name" value="ABC TRANSPORTER PERMEASE PROTEIN MJ0876-RELATED"/>
    <property type="match status" value="1"/>
</dbReference>
<keyword evidence="4" id="KW-1003">Cell membrane</keyword>
<keyword evidence="10" id="KW-1185">Reference proteome</keyword>
<comment type="caution">
    <text evidence="9">The sequence shown here is derived from an EMBL/GenBank/DDBJ whole genome shotgun (WGS) entry which is preliminary data.</text>
</comment>
<dbReference type="InterPro" id="IPR037294">
    <property type="entry name" value="ABC_BtuC-like"/>
</dbReference>
<dbReference type="Gene3D" id="1.10.3470.10">
    <property type="entry name" value="ABC transporter involved in vitamin B12 uptake, BtuC"/>
    <property type="match status" value="1"/>
</dbReference>
<evidence type="ECO:0000256" key="5">
    <source>
        <dbReference type="ARBA" id="ARBA00022692"/>
    </source>
</evidence>
<feature type="transmembrane region" description="Helical" evidence="8">
    <location>
        <begin position="150"/>
        <end position="170"/>
    </location>
</feature>
<comment type="subcellular location">
    <subcellularLocation>
        <location evidence="1">Cell membrane</location>
        <topology evidence="1">Multi-pass membrane protein</topology>
    </subcellularLocation>
</comment>
<evidence type="ECO:0000313" key="10">
    <source>
        <dbReference type="Proteomes" id="UP001554047"/>
    </source>
</evidence>
<evidence type="ECO:0000313" key="9">
    <source>
        <dbReference type="EMBL" id="MEW3467332.1"/>
    </source>
</evidence>
<feature type="transmembrane region" description="Helical" evidence="8">
    <location>
        <begin position="199"/>
        <end position="218"/>
    </location>
</feature>
<feature type="transmembrane region" description="Helical" evidence="8">
    <location>
        <begin position="239"/>
        <end position="266"/>
    </location>
</feature>
<evidence type="ECO:0000256" key="4">
    <source>
        <dbReference type="ARBA" id="ARBA00022475"/>
    </source>
</evidence>
<evidence type="ECO:0000256" key="2">
    <source>
        <dbReference type="ARBA" id="ARBA00007935"/>
    </source>
</evidence>
<evidence type="ECO:0000256" key="1">
    <source>
        <dbReference type="ARBA" id="ARBA00004651"/>
    </source>
</evidence>
<name>A0ABV3MFW1_9ENTE</name>
<keyword evidence="6 8" id="KW-1133">Transmembrane helix</keyword>
<dbReference type="Pfam" id="PF01032">
    <property type="entry name" value="FecCD"/>
    <property type="match status" value="1"/>
</dbReference>
<dbReference type="PANTHER" id="PTHR30472">
    <property type="entry name" value="FERRIC ENTEROBACTIN TRANSPORT SYSTEM PERMEASE PROTEIN"/>
    <property type="match status" value="1"/>
</dbReference>
<keyword evidence="3" id="KW-0813">Transport</keyword>
<dbReference type="PROSITE" id="PS51257">
    <property type="entry name" value="PROKAR_LIPOPROTEIN"/>
    <property type="match status" value="1"/>
</dbReference>
<proteinExistence type="inferred from homology"/>
<evidence type="ECO:0000256" key="3">
    <source>
        <dbReference type="ARBA" id="ARBA00022448"/>
    </source>
</evidence>
<sequence length="339" mass="37266">MCKRIILSIAVFLLVSCLSLSIGSYHLSWSELLRLIFGGIVSEQAYLVFFSFRLPRLMVAALVGGSLAVAGYIIQTLSRNPIADVGLLGINTGAACGSVLYFLLVGSYFSELNHYQYASLLLFGLIGACMAISLNLLLSFRGSQVHMMLFLLNGIAINLGFSAVTTFLSLKINPEDYDRVNHWLEGSIATASWETTRNILPVVLISVCLVILTAKHLAVLRFSDLHLMNIGFSYSRWRLFFLLIAAILVSATVFVAGSVAFVSLLVPHLTLLYIDRRSQILIPCIFWNGMTVAIFTDFVAKNLFSPNEIPLNAVIGVIGIPYLIGLYIKNRREIDGTSA</sequence>
<gene>
    <name evidence="9" type="ORF">AB1I55_14620</name>
</gene>
<keyword evidence="5 8" id="KW-0812">Transmembrane</keyword>
<feature type="transmembrane region" description="Helical" evidence="8">
    <location>
        <begin position="115"/>
        <end position="138"/>
    </location>
</feature>
<dbReference type="InterPro" id="IPR000522">
    <property type="entry name" value="ABC_transptr_permease_BtuC"/>
</dbReference>
<dbReference type="Proteomes" id="UP001554047">
    <property type="component" value="Unassembled WGS sequence"/>
</dbReference>
<comment type="similarity">
    <text evidence="2">Belongs to the binding-protein-dependent transport system permease family. FecCD subfamily.</text>
</comment>
<feature type="transmembrane region" description="Helical" evidence="8">
    <location>
        <begin position="57"/>
        <end position="74"/>
    </location>
</feature>
<dbReference type="CDD" id="cd06550">
    <property type="entry name" value="TM_ABC_iron-siderophores_like"/>
    <property type="match status" value="1"/>
</dbReference>
<dbReference type="RefSeq" id="WP_196044722.1">
    <property type="nucleotide sequence ID" value="NZ_JBFDTA010000014.1"/>
</dbReference>
<evidence type="ECO:0000256" key="6">
    <source>
        <dbReference type="ARBA" id="ARBA00022989"/>
    </source>
</evidence>
<organism evidence="9 10">
    <name type="scientific">Enterococcus entomosocium</name>
    <dbReference type="NCBI Taxonomy" id="3034352"/>
    <lineage>
        <taxon>Bacteria</taxon>
        <taxon>Bacillati</taxon>
        <taxon>Bacillota</taxon>
        <taxon>Bacilli</taxon>
        <taxon>Lactobacillales</taxon>
        <taxon>Enterococcaceae</taxon>
        <taxon>Enterococcus</taxon>
    </lineage>
</organism>
<reference evidence="9 10" key="1">
    <citation type="submission" date="2024-05" db="EMBL/GenBank/DDBJ databases">
        <title>Human gut microbiome strain richness.</title>
        <authorList>
            <person name="Chen-Liaw A."/>
        </authorList>
    </citation>
    <scope>NUCLEOTIDE SEQUENCE [LARGE SCALE GENOMIC DNA]</scope>
    <source>
        <strain evidence="9 10">J1100102st1_G3_J1100102_180507</strain>
    </source>
</reference>
<feature type="transmembrane region" description="Helical" evidence="8">
    <location>
        <begin position="86"/>
        <end position="109"/>
    </location>
</feature>
<feature type="transmembrane region" description="Helical" evidence="8">
    <location>
        <begin position="311"/>
        <end position="328"/>
    </location>
</feature>
<dbReference type="EMBL" id="JBFDTB010000030">
    <property type="protein sequence ID" value="MEW3467332.1"/>
    <property type="molecule type" value="Genomic_DNA"/>
</dbReference>
<protein>
    <submittedName>
        <fullName evidence="9">Iron ABC transporter permease</fullName>
    </submittedName>
</protein>